<evidence type="ECO:0000259" key="3">
    <source>
        <dbReference type="PROSITE" id="PS50206"/>
    </source>
</evidence>
<dbReference type="RefSeq" id="WP_123881145.1">
    <property type="nucleotide sequence ID" value="NZ_RPFZ01000001.1"/>
</dbReference>
<sequence length="289" mass="30655">MSEQQQTLIPPLVDAQWLAERLGTPDIAILDASAHLPDANRDARAEFEAAHIPGARYLDLKTLVDESSAVPSAFPTRIQFDRRMGLLGVGGDAAIVLYDDSDLRSAARAWAICRFYGLENVAILDGGLAGWRAAGHATQSGGAAIEPTAFASAGGAGAVRDKQEMLANIDSGREQVLDARDAPRFRGEAPDIRPGVPAGHIPRSRNLFFRKVLNDDGTFRDPEAIRGELAAAGVEDDRPVVTTCGSGMTASVLLFALHLTGRDDTALYDGSWAEWGADPDTPKAIGAPS</sequence>
<dbReference type="PANTHER" id="PTHR11364">
    <property type="entry name" value="THIOSULFATE SULFERTANSFERASE"/>
    <property type="match status" value="1"/>
</dbReference>
<dbReference type="SMART" id="SM00450">
    <property type="entry name" value="RHOD"/>
    <property type="match status" value="2"/>
</dbReference>
<dbReference type="AlphaFoldDB" id="A0A3N5DSB1"/>
<keyword evidence="5" id="KW-1185">Reference proteome</keyword>
<name>A0A3N5DSB1_9SPHN</name>
<dbReference type="InterPro" id="IPR001307">
    <property type="entry name" value="Thiosulphate_STrfase_CS"/>
</dbReference>
<dbReference type="OrthoDB" id="9781034at2"/>
<evidence type="ECO:0000313" key="4">
    <source>
        <dbReference type="EMBL" id="RPF72081.1"/>
    </source>
</evidence>
<proteinExistence type="predicted"/>
<dbReference type="PROSITE" id="PS00380">
    <property type="entry name" value="RHODANESE_1"/>
    <property type="match status" value="1"/>
</dbReference>
<comment type="caution">
    <text evidence="4">The sequence shown here is derived from an EMBL/GenBank/DDBJ whole genome shotgun (WGS) entry which is preliminary data.</text>
</comment>
<dbReference type="CDD" id="cd01448">
    <property type="entry name" value="TST_Repeat_1"/>
    <property type="match status" value="1"/>
</dbReference>
<dbReference type="Pfam" id="PF00581">
    <property type="entry name" value="Rhodanese"/>
    <property type="match status" value="2"/>
</dbReference>
<protein>
    <submittedName>
        <fullName evidence="4">Sulfurtransferase</fullName>
    </submittedName>
</protein>
<dbReference type="GO" id="GO:0004792">
    <property type="term" value="F:thiosulfate-cyanide sulfurtransferase activity"/>
    <property type="evidence" value="ECO:0007669"/>
    <property type="project" value="InterPro"/>
</dbReference>
<keyword evidence="2" id="KW-0677">Repeat</keyword>
<dbReference type="EMBL" id="RPFZ01000001">
    <property type="protein sequence ID" value="RPF72081.1"/>
    <property type="molecule type" value="Genomic_DNA"/>
</dbReference>
<gene>
    <name evidence="4" type="ORF">EG799_10975</name>
</gene>
<feature type="domain" description="Rhodanese" evidence="3">
    <location>
        <begin position="23"/>
        <end position="140"/>
    </location>
</feature>
<dbReference type="Gene3D" id="3.40.250.10">
    <property type="entry name" value="Rhodanese-like domain"/>
    <property type="match status" value="2"/>
</dbReference>
<organism evidence="4 5">
    <name type="scientific">Aurantiacibacter spongiae</name>
    <dbReference type="NCBI Taxonomy" id="2488860"/>
    <lineage>
        <taxon>Bacteria</taxon>
        <taxon>Pseudomonadati</taxon>
        <taxon>Pseudomonadota</taxon>
        <taxon>Alphaproteobacteria</taxon>
        <taxon>Sphingomonadales</taxon>
        <taxon>Erythrobacteraceae</taxon>
        <taxon>Aurantiacibacter</taxon>
    </lineage>
</organism>
<evidence type="ECO:0000256" key="1">
    <source>
        <dbReference type="ARBA" id="ARBA00022679"/>
    </source>
</evidence>
<evidence type="ECO:0000256" key="2">
    <source>
        <dbReference type="ARBA" id="ARBA00022737"/>
    </source>
</evidence>
<dbReference type="SUPFAM" id="SSF52821">
    <property type="entry name" value="Rhodanese/Cell cycle control phosphatase"/>
    <property type="match status" value="2"/>
</dbReference>
<dbReference type="InterPro" id="IPR045078">
    <property type="entry name" value="TST/MPST-like"/>
</dbReference>
<dbReference type="Proteomes" id="UP000275232">
    <property type="component" value="Unassembled WGS sequence"/>
</dbReference>
<dbReference type="PANTHER" id="PTHR11364:SF27">
    <property type="entry name" value="SULFURTRANSFERASE"/>
    <property type="match status" value="1"/>
</dbReference>
<keyword evidence="1 4" id="KW-0808">Transferase</keyword>
<feature type="domain" description="Rhodanese" evidence="3">
    <location>
        <begin position="170"/>
        <end position="284"/>
    </location>
</feature>
<dbReference type="InterPro" id="IPR036873">
    <property type="entry name" value="Rhodanese-like_dom_sf"/>
</dbReference>
<dbReference type="CDD" id="cd01449">
    <property type="entry name" value="TST_Repeat_2"/>
    <property type="match status" value="1"/>
</dbReference>
<accession>A0A3N5DSB1</accession>
<evidence type="ECO:0000313" key="5">
    <source>
        <dbReference type="Proteomes" id="UP000275232"/>
    </source>
</evidence>
<dbReference type="PROSITE" id="PS50206">
    <property type="entry name" value="RHODANESE_3"/>
    <property type="match status" value="2"/>
</dbReference>
<reference evidence="4 5" key="1">
    <citation type="submission" date="2018-11" db="EMBL/GenBank/DDBJ databases">
        <title>Erythrobacter spongiae sp. nov., isolated from a marine sponge.</title>
        <authorList>
            <person name="Zhuang L."/>
            <person name="Luo L."/>
        </authorList>
    </citation>
    <scope>NUCLEOTIDE SEQUENCE [LARGE SCALE GENOMIC DNA]</scope>
    <source>
        <strain evidence="4 5">HN-E23</strain>
    </source>
</reference>
<dbReference type="InterPro" id="IPR001763">
    <property type="entry name" value="Rhodanese-like_dom"/>
</dbReference>